<sequence>TYNHLGKLAGIAPPPEVQRVNRPREAGNRRMSIKPVEGAEEKKERQNSGRVGGGGGGGGKSPAAEKMAQLKSLSPVSKRSLKDSPQQKEARRKSQKVEQAAATLAAYIKENGNACIPIRMKLLFSGLKSVTNRLDKPVPGIEDVFITVAADGPLMSEELHREVNPLVIKVASRKPRAKNVYWEDVNVVLLGTIPQGELLEYLRGPPLEIHLHDRDRKPEDVKAKPLLFGADMEDDKISNVGMVTSKRTIHNPFKGHNKPWDPYGIAKFDLSPLLLGEKTLFLTSPVHNCPIPDQLGRYGANDRLIGVQNAVDGPKDEPLPAGHYIDAGTQMKVKVQVAYPLISPAELQSKPPMTTPLESPFSYIIFIFEYKNSSFLHQLLQLVTKINSKALNLDVLPDHIIQAALSTYKLSETQQDSKTLNIVTGFQIMDGEKHIFVLEGLRDEAIQMLWETLPRAKKQDGVIFEVLYNSDFTFRERKYASLDVDLCRVKLHEPLSVIVQQPLLYVRDMVPLPVLRPWSNLIRSKGSQ</sequence>
<keyword evidence="3" id="KW-1185">Reference proteome</keyword>
<feature type="non-terminal residue" evidence="2">
    <location>
        <position position="1"/>
    </location>
</feature>
<proteinExistence type="predicted"/>
<dbReference type="PANTHER" id="PTHR33667">
    <property type="entry name" value="SI:DKEY-57N24.6"/>
    <property type="match status" value="1"/>
</dbReference>
<dbReference type="PANTHER" id="PTHR33667:SF7">
    <property type="entry name" value="RIKEN CDNA 1810020O05 GENE"/>
    <property type="match status" value="1"/>
</dbReference>
<feature type="compositionally biased region" description="Basic and acidic residues" evidence="1">
    <location>
        <begin position="37"/>
        <end position="47"/>
    </location>
</feature>
<evidence type="ECO:0000256" key="1">
    <source>
        <dbReference type="SAM" id="MobiDB-lite"/>
    </source>
</evidence>
<dbReference type="EMBL" id="MRZV01002463">
    <property type="protein sequence ID" value="PIK33636.1"/>
    <property type="molecule type" value="Genomic_DNA"/>
</dbReference>
<dbReference type="AlphaFoldDB" id="A0A2G8JD19"/>
<organism evidence="2 3">
    <name type="scientific">Stichopus japonicus</name>
    <name type="common">Sea cucumber</name>
    <dbReference type="NCBI Taxonomy" id="307972"/>
    <lineage>
        <taxon>Eukaryota</taxon>
        <taxon>Metazoa</taxon>
        <taxon>Echinodermata</taxon>
        <taxon>Eleutherozoa</taxon>
        <taxon>Echinozoa</taxon>
        <taxon>Holothuroidea</taxon>
        <taxon>Aspidochirotacea</taxon>
        <taxon>Aspidochirotida</taxon>
        <taxon>Stichopodidae</taxon>
        <taxon>Apostichopus</taxon>
    </lineage>
</organism>
<evidence type="ECO:0000313" key="3">
    <source>
        <dbReference type="Proteomes" id="UP000230750"/>
    </source>
</evidence>
<gene>
    <name evidence="2" type="ORF">BSL78_29553</name>
</gene>
<name>A0A2G8JD19_STIJA</name>
<dbReference type="STRING" id="307972.A0A2G8JD19"/>
<dbReference type="Proteomes" id="UP000230750">
    <property type="component" value="Unassembled WGS sequence"/>
</dbReference>
<dbReference type="OrthoDB" id="188352at2759"/>
<reference evidence="2 3" key="1">
    <citation type="journal article" date="2017" name="PLoS Biol.">
        <title>The sea cucumber genome provides insights into morphological evolution and visceral regeneration.</title>
        <authorList>
            <person name="Zhang X."/>
            <person name="Sun L."/>
            <person name="Yuan J."/>
            <person name="Sun Y."/>
            <person name="Gao Y."/>
            <person name="Zhang L."/>
            <person name="Li S."/>
            <person name="Dai H."/>
            <person name="Hamel J.F."/>
            <person name="Liu C."/>
            <person name="Yu Y."/>
            <person name="Liu S."/>
            <person name="Lin W."/>
            <person name="Guo K."/>
            <person name="Jin S."/>
            <person name="Xu P."/>
            <person name="Storey K.B."/>
            <person name="Huan P."/>
            <person name="Zhang T."/>
            <person name="Zhou Y."/>
            <person name="Zhang J."/>
            <person name="Lin C."/>
            <person name="Li X."/>
            <person name="Xing L."/>
            <person name="Huo D."/>
            <person name="Sun M."/>
            <person name="Wang L."/>
            <person name="Mercier A."/>
            <person name="Li F."/>
            <person name="Yang H."/>
            <person name="Xiang J."/>
        </authorList>
    </citation>
    <scope>NUCLEOTIDE SEQUENCE [LARGE SCALE GENOMIC DNA]</scope>
    <source>
        <strain evidence="2">Shaxun</strain>
        <tissue evidence="2">Muscle</tissue>
    </source>
</reference>
<feature type="compositionally biased region" description="Gly residues" evidence="1">
    <location>
        <begin position="50"/>
        <end position="60"/>
    </location>
</feature>
<feature type="region of interest" description="Disordered" evidence="1">
    <location>
        <begin position="1"/>
        <end position="95"/>
    </location>
</feature>
<protein>
    <submittedName>
        <fullName evidence="2">Uncharacterized protein</fullName>
    </submittedName>
</protein>
<feature type="compositionally biased region" description="Basic and acidic residues" evidence="1">
    <location>
        <begin position="80"/>
        <end position="89"/>
    </location>
</feature>
<comment type="caution">
    <text evidence="2">The sequence shown here is derived from an EMBL/GenBank/DDBJ whole genome shotgun (WGS) entry which is preliminary data.</text>
</comment>
<accession>A0A2G8JD19</accession>
<evidence type="ECO:0000313" key="2">
    <source>
        <dbReference type="EMBL" id="PIK33636.1"/>
    </source>
</evidence>